<dbReference type="InterPro" id="IPR022703">
    <property type="entry name" value="DUF3533"/>
</dbReference>
<feature type="domain" description="DUF3533" evidence="3">
    <location>
        <begin position="35"/>
        <end position="401"/>
    </location>
</feature>
<evidence type="ECO:0000259" key="3">
    <source>
        <dbReference type="Pfam" id="PF12051"/>
    </source>
</evidence>
<dbReference type="Proteomes" id="UP000193922">
    <property type="component" value="Unassembled WGS sequence"/>
</dbReference>
<feature type="transmembrane region" description="Helical" evidence="2">
    <location>
        <begin position="390"/>
        <end position="409"/>
    </location>
</feature>
<evidence type="ECO:0000313" key="4">
    <source>
        <dbReference type="EMBL" id="ORX65809.1"/>
    </source>
</evidence>
<dbReference type="GO" id="GO:0016020">
    <property type="term" value="C:membrane"/>
    <property type="evidence" value="ECO:0007669"/>
    <property type="project" value="TreeGrafter"/>
</dbReference>
<keyword evidence="2" id="KW-1133">Transmembrane helix</keyword>
<feature type="transmembrane region" description="Helical" evidence="2">
    <location>
        <begin position="225"/>
        <end position="245"/>
    </location>
</feature>
<evidence type="ECO:0000256" key="2">
    <source>
        <dbReference type="SAM" id="Phobius"/>
    </source>
</evidence>
<feature type="region of interest" description="Disordered" evidence="1">
    <location>
        <begin position="429"/>
        <end position="510"/>
    </location>
</feature>
<keyword evidence="5" id="KW-1185">Reference proteome</keyword>
<dbReference type="PANTHER" id="PTHR34814">
    <property type="entry name" value="NITROSOGUANIDINE RESISTANCE PROTEIN SNG1"/>
    <property type="match status" value="1"/>
</dbReference>
<dbReference type="OrthoDB" id="2140105at2759"/>
<dbReference type="AlphaFoldDB" id="A0A1Y1VWY7"/>
<dbReference type="RefSeq" id="XP_040739892.1">
    <property type="nucleotide sequence ID" value="XM_040890696.1"/>
</dbReference>
<feature type="transmembrane region" description="Helical" evidence="2">
    <location>
        <begin position="332"/>
        <end position="351"/>
    </location>
</feature>
<dbReference type="STRING" id="61395.A0A1Y1VWY7"/>
<evidence type="ECO:0000313" key="5">
    <source>
        <dbReference type="Proteomes" id="UP000193922"/>
    </source>
</evidence>
<comment type="caution">
    <text evidence="4">The sequence shown here is derived from an EMBL/GenBank/DDBJ whole genome shotgun (WGS) entry which is preliminary data.</text>
</comment>
<feature type="transmembrane region" description="Helical" evidence="2">
    <location>
        <begin position="31"/>
        <end position="54"/>
    </location>
</feature>
<proteinExistence type="predicted"/>
<protein>
    <recommendedName>
        <fullName evidence="3">DUF3533 domain-containing protein</fullName>
    </recommendedName>
</protein>
<dbReference type="Pfam" id="PF12051">
    <property type="entry name" value="DUF3533"/>
    <property type="match status" value="1"/>
</dbReference>
<dbReference type="InterPro" id="IPR053001">
    <property type="entry name" value="MNNG_permease-like"/>
</dbReference>
<name>A0A1Y1VWY7_9FUNG</name>
<sequence>MFQGHKERQAKLLPLFAPELRAMRLAFAKGLWQMFIVFTIVFWVSISFLFGAGYDTSRHMHEAKVYLRDFDNTEVSGMLQQVMLKAFDQKNMPTIVPVSAKQFPTDQSVRHAVWEGDAWAAITINQGFGEQLTSALYTGAAYDPLKAVTLVSEESRHYFKVQTVTKTVEAVLAGIAAPFTQLVFSKVASADGSSVGDVIDRANPVALVQPYGFTTDNIAPYHFDLSMYILSVTLSLGMVIGSFIPSNMWKTIEEPFFKQVKVSQVIMLRGFINVAWAFIICLQETGIVFAFRGPSWSPTAGDFFGIFGILLLNTFAFTFFIDCLQNWMHPRFLLATYFTTLFVNISAAIFGTELNSHFFRILYATPFLNSGFTIRTLLTRGSYNKIKFSITINVLWAVFWWILSTFLIARKARLVRAGKLLMANIPPPPQPAPAPASAPAAAAAAGEPEKKSLPEDDLPSAGTSFTDEYSSSSDREESPSAESHATVNQHRDAGRKKSADAVSDIEIKDC</sequence>
<organism evidence="4 5">
    <name type="scientific">Linderina pennispora</name>
    <dbReference type="NCBI Taxonomy" id="61395"/>
    <lineage>
        <taxon>Eukaryota</taxon>
        <taxon>Fungi</taxon>
        <taxon>Fungi incertae sedis</taxon>
        <taxon>Zoopagomycota</taxon>
        <taxon>Kickxellomycotina</taxon>
        <taxon>Kickxellomycetes</taxon>
        <taxon>Kickxellales</taxon>
        <taxon>Kickxellaceae</taxon>
        <taxon>Linderina</taxon>
    </lineage>
</organism>
<accession>A0A1Y1VWY7</accession>
<keyword evidence="2" id="KW-0812">Transmembrane</keyword>
<reference evidence="4 5" key="1">
    <citation type="submission" date="2016-07" db="EMBL/GenBank/DDBJ databases">
        <title>Pervasive Adenine N6-methylation of Active Genes in Fungi.</title>
        <authorList>
            <consortium name="DOE Joint Genome Institute"/>
            <person name="Mondo S.J."/>
            <person name="Dannebaum R.O."/>
            <person name="Kuo R.C."/>
            <person name="Labutti K."/>
            <person name="Haridas S."/>
            <person name="Kuo A."/>
            <person name="Salamov A."/>
            <person name="Ahrendt S.R."/>
            <person name="Lipzen A."/>
            <person name="Sullivan W."/>
            <person name="Andreopoulos W.B."/>
            <person name="Clum A."/>
            <person name="Lindquist E."/>
            <person name="Daum C."/>
            <person name="Ramamoorthy G.K."/>
            <person name="Gryganskyi A."/>
            <person name="Culley D."/>
            <person name="Magnuson J.K."/>
            <person name="James T.Y."/>
            <person name="O'Malley M.A."/>
            <person name="Stajich J.E."/>
            <person name="Spatafora J.W."/>
            <person name="Visel A."/>
            <person name="Grigoriev I.V."/>
        </authorList>
    </citation>
    <scope>NUCLEOTIDE SEQUENCE [LARGE SCALE GENOMIC DNA]</scope>
    <source>
        <strain evidence="4 5">ATCC 12442</strain>
    </source>
</reference>
<evidence type="ECO:0000256" key="1">
    <source>
        <dbReference type="SAM" id="MobiDB-lite"/>
    </source>
</evidence>
<dbReference type="EMBL" id="MCFD01000020">
    <property type="protein sequence ID" value="ORX65809.1"/>
    <property type="molecule type" value="Genomic_DNA"/>
</dbReference>
<dbReference type="PANTHER" id="PTHR34814:SF2">
    <property type="entry name" value="DUF3533 DOMAIN-CONTAINING PROTEIN"/>
    <property type="match status" value="1"/>
</dbReference>
<feature type="transmembrane region" description="Helical" evidence="2">
    <location>
        <begin position="357"/>
        <end position="378"/>
    </location>
</feature>
<dbReference type="GeneID" id="63807344"/>
<feature type="transmembrane region" description="Helical" evidence="2">
    <location>
        <begin position="303"/>
        <end position="320"/>
    </location>
</feature>
<feature type="compositionally biased region" description="Basic and acidic residues" evidence="1">
    <location>
        <begin position="489"/>
        <end position="510"/>
    </location>
</feature>
<gene>
    <name evidence="4" type="ORF">DL89DRAFT_295844</name>
</gene>
<feature type="transmembrane region" description="Helical" evidence="2">
    <location>
        <begin position="266"/>
        <end position="291"/>
    </location>
</feature>
<keyword evidence="2" id="KW-0472">Membrane</keyword>